<protein>
    <submittedName>
        <fullName evidence="1">Uncharacterized protein</fullName>
    </submittedName>
</protein>
<evidence type="ECO:0000313" key="1">
    <source>
        <dbReference type="EMBL" id="JAE04226.1"/>
    </source>
</evidence>
<reference evidence="1" key="2">
    <citation type="journal article" date="2015" name="Data Brief">
        <title>Shoot transcriptome of the giant reed, Arundo donax.</title>
        <authorList>
            <person name="Barrero R.A."/>
            <person name="Guerrero F.D."/>
            <person name="Moolhuijzen P."/>
            <person name="Goolsby J.A."/>
            <person name="Tidwell J."/>
            <person name="Bellgard S.E."/>
            <person name="Bellgard M.I."/>
        </authorList>
    </citation>
    <scope>NUCLEOTIDE SEQUENCE</scope>
    <source>
        <tissue evidence="1">Shoot tissue taken approximately 20 cm above the soil surface</tissue>
    </source>
</reference>
<organism evidence="1">
    <name type="scientific">Arundo donax</name>
    <name type="common">Giant reed</name>
    <name type="synonym">Donax arundinaceus</name>
    <dbReference type="NCBI Taxonomy" id="35708"/>
    <lineage>
        <taxon>Eukaryota</taxon>
        <taxon>Viridiplantae</taxon>
        <taxon>Streptophyta</taxon>
        <taxon>Embryophyta</taxon>
        <taxon>Tracheophyta</taxon>
        <taxon>Spermatophyta</taxon>
        <taxon>Magnoliopsida</taxon>
        <taxon>Liliopsida</taxon>
        <taxon>Poales</taxon>
        <taxon>Poaceae</taxon>
        <taxon>PACMAD clade</taxon>
        <taxon>Arundinoideae</taxon>
        <taxon>Arundineae</taxon>
        <taxon>Arundo</taxon>
    </lineage>
</organism>
<proteinExistence type="predicted"/>
<dbReference type="AlphaFoldDB" id="A0A0A9F272"/>
<name>A0A0A9F272_ARUDO</name>
<sequence>MYNSKCLQASTVISVLIIRGQLKDDPIMNLVQIQTNCDVENSHFFSIHTHIHMVYLLCTISQ</sequence>
<dbReference type="EMBL" id="GBRH01193670">
    <property type="protein sequence ID" value="JAE04226.1"/>
    <property type="molecule type" value="Transcribed_RNA"/>
</dbReference>
<reference evidence="1" key="1">
    <citation type="submission" date="2014-09" db="EMBL/GenBank/DDBJ databases">
        <authorList>
            <person name="Magalhaes I.L.F."/>
            <person name="Oliveira U."/>
            <person name="Santos F.R."/>
            <person name="Vidigal T.H.D.A."/>
            <person name="Brescovit A.D."/>
            <person name="Santos A.J."/>
        </authorList>
    </citation>
    <scope>NUCLEOTIDE SEQUENCE</scope>
    <source>
        <tissue evidence="1">Shoot tissue taken approximately 20 cm above the soil surface</tissue>
    </source>
</reference>
<accession>A0A0A9F272</accession>